<dbReference type="Gene3D" id="1.10.10.10">
    <property type="entry name" value="Winged helix-like DNA-binding domain superfamily/Winged helix DNA-binding domain"/>
    <property type="match status" value="1"/>
</dbReference>
<organism evidence="3 4">
    <name type="scientific">Luteipulveratus mongoliensis</name>
    <dbReference type="NCBI Taxonomy" id="571913"/>
    <lineage>
        <taxon>Bacteria</taxon>
        <taxon>Bacillati</taxon>
        <taxon>Actinomycetota</taxon>
        <taxon>Actinomycetes</taxon>
        <taxon>Micrococcales</taxon>
        <taxon>Dermacoccaceae</taxon>
        <taxon>Luteipulveratus</taxon>
    </lineage>
</organism>
<gene>
    <name evidence="3" type="ORF">VV02_01475</name>
</gene>
<dbReference type="Pfam" id="PF03551">
    <property type="entry name" value="PadR"/>
    <property type="match status" value="1"/>
</dbReference>
<dbReference type="InterPro" id="IPR018309">
    <property type="entry name" value="Tscrpt_reg_PadR_C"/>
</dbReference>
<proteinExistence type="predicted"/>
<protein>
    <submittedName>
        <fullName evidence="3">PadR family transcriptional regulator</fullName>
    </submittedName>
</protein>
<dbReference type="EMBL" id="CP011112">
    <property type="protein sequence ID" value="AKU14848.1"/>
    <property type="molecule type" value="Genomic_DNA"/>
</dbReference>
<accession>A0A0K1JE30</accession>
<dbReference type="InterPro" id="IPR036390">
    <property type="entry name" value="WH_DNA-bd_sf"/>
</dbReference>
<evidence type="ECO:0000259" key="2">
    <source>
        <dbReference type="Pfam" id="PF10400"/>
    </source>
</evidence>
<dbReference type="PANTHER" id="PTHR43252:SF6">
    <property type="entry name" value="NEGATIVE TRANSCRIPTION REGULATOR PADR"/>
    <property type="match status" value="1"/>
</dbReference>
<sequence>MTTGHVVLGLLARGQQHGYDLKRVHDEHFPAAKPLAFGQVYATLQRLQDKGFVEPVAVQRVDGPDRTVYAMTDAGREELHRWLEAPEDPAPYVANPLAIKVTLTILAAGEDEAAAYLQRQREAHLDRMRHFTKLKTDPASSLHDVLAADYAISHLDADLRWMETALQRVSALTEEITA</sequence>
<dbReference type="OrthoDB" id="8443918at2"/>
<dbReference type="Proteomes" id="UP000066480">
    <property type="component" value="Chromosome"/>
</dbReference>
<dbReference type="RefSeq" id="WP_052589393.1">
    <property type="nucleotide sequence ID" value="NZ_CP011112.1"/>
</dbReference>
<feature type="domain" description="Transcription regulator PadR N-terminal" evidence="1">
    <location>
        <begin position="7"/>
        <end position="80"/>
    </location>
</feature>
<dbReference type="AlphaFoldDB" id="A0A0K1JE30"/>
<evidence type="ECO:0000313" key="3">
    <source>
        <dbReference type="EMBL" id="AKU14848.1"/>
    </source>
</evidence>
<dbReference type="Pfam" id="PF10400">
    <property type="entry name" value="Vir_act_alpha_C"/>
    <property type="match status" value="1"/>
</dbReference>
<feature type="domain" description="Transcription regulator PadR C-terminal" evidence="2">
    <location>
        <begin position="108"/>
        <end position="168"/>
    </location>
</feature>
<dbReference type="PANTHER" id="PTHR43252">
    <property type="entry name" value="TRANSCRIPTIONAL REGULATOR YQJI"/>
    <property type="match status" value="1"/>
</dbReference>
<dbReference type="InterPro" id="IPR005149">
    <property type="entry name" value="Tscrpt_reg_PadR_N"/>
</dbReference>
<keyword evidence="4" id="KW-1185">Reference proteome</keyword>
<dbReference type="PATRIC" id="fig|571913.6.peg.303"/>
<dbReference type="STRING" id="571913.VV02_01475"/>
<name>A0A0K1JE30_9MICO</name>
<reference evidence="3 4" key="1">
    <citation type="submission" date="2015-03" db="EMBL/GenBank/DDBJ databases">
        <title>Luteipulveratus halotolerans sp. nov., a novel actinobacterium (Dermacoccaceae) from Sarawak, Malaysia.</title>
        <authorList>
            <person name="Juboi H."/>
            <person name="Basik A."/>
            <person name="Shamsul S.S."/>
            <person name="Arnold P."/>
            <person name="Schmitt E.K."/>
            <person name="Sanglier J.-J."/>
            <person name="Yeo T."/>
        </authorList>
    </citation>
    <scope>NUCLEOTIDE SEQUENCE [LARGE SCALE GENOMIC DNA]</scope>
    <source>
        <strain evidence="3 4">MN07-A0370</strain>
    </source>
</reference>
<evidence type="ECO:0000259" key="1">
    <source>
        <dbReference type="Pfam" id="PF03551"/>
    </source>
</evidence>
<dbReference type="InterPro" id="IPR036388">
    <property type="entry name" value="WH-like_DNA-bd_sf"/>
</dbReference>
<dbReference type="SUPFAM" id="SSF46785">
    <property type="entry name" value="Winged helix' DNA-binding domain"/>
    <property type="match status" value="1"/>
</dbReference>
<dbReference type="KEGG" id="lmoi:VV02_01475"/>
<evidence type="ECO:0000313" key="4">
    <source>
        <dbReference type="Proteomes" id="UP000066480"/>
    </source>
</evidence>